<keyword evidence="3" id="KW-0812">Transmembrane</keyword>
<dbReference type="Proteomes" id="UP000033451">
    <property type="component" value="Unassembled WGS sequence"/>
</dbReference>
<feature type="compositionally biased region" description="Low complexity" evidence="2">
    <location>
        <begin position="344"/>
        <end position="354"/>
    </location>
</feature>
<feature type="compositionally biased region" description="Polar residues" evidence="2">
    <location>
        <begin position="373"/>
        <end position="384"/>
    </location>
</feature>
<dbReference type="SUPFAM" id="SSF49879">
    <property type="entry name" value="SMAD/FHA domain"/>
    <property type="match status" value="1"/>
</dbReference>
<keyword evidence="1" id="KW-0597">Phosphoprotein</keyword>
<feature type="domain" description="FHA" evidence="4">
    <location>
        <begin position="470"/>
        <end position="525"/>
    </location>
</feature>
<accession>A0A0F0M1L2</accession>
<evidence type="ECO:0000256" key="2">
    <source>
        <dbReference type="SAM" id="MobiDB-lite"/>
    </source>
</evidence>
<dbReference type="AlphaFoldDB" id="A0A0F0M1L2"/>
<feature type="compositionally biased region" description="Low complexity" evidence="2">
    <location>
        <begin position="214"/>
        <end position="230"/>
    </location>
</feature>
<dbReference type="InterPro" id="IPR000253">
    <property type="entry name" value="FHA_dom"/>
</dbReference>
<dbReference type="Pfam" id="PF18936">
    <property type="entry name" value="DUF5684"/>
    <property type="match status" value="1"/>
</dbReference>
<dbReference type="EMBL" id="JYIY01000064">
    <property type="protein sequence ID" value="KJL38209.1"/>
    <property type="molecule type" value="Genomic_DNA"/>
</dbReference>
<feature type="compositionally biased region" description="Low complexity" evidence="2">
    <location>
        <begin position="258"/>
        <end position="267"/>
    </location>
</feature>
<feature type="region of interest" description="Disordered" evidence="2">
    <location>
        <begin position="343"/>
        <end position="394"/>
    </location>
</feature>
<name>A0A0F0M1L2_9MICO</name>
<dbReference type="PROSITE" id="PS50006">
    <property type="entry name" value="FHA_DOMAIN"/>
    <property type="match status" value="1"/>
</dbReference>
<feature type="transmembrane region" description="Helical" evidence="3">
    <location>
        <begin position="97"/>
        <end position="122"/>
    </location>
</feature>
<feature type="transmembrane region" description="Helical" evidence="3">
    <location>
        <begin position="6"/>
        <end position="29"/>
    </location>
</feature>
<dbReference type="CDD" id="cd00060">
    <property type="entry name" value="FHA"/>
    <property type="match status" value="1"/>
</dbReference>
<evidence type="ECO:0000313" key="6">
    <source>
        <dbReference type="Proteomes" id="UP000033451"/>
    </source>
</evidence>
<evidence type="ECO:0000256" key="1">
    <source>
        <dbReference type="ARBA" id="ARBA00022553"/>
    </source>
</evidence>
<proteinExistence type="predicted"/>
<dbReference type="Pfam" id="PF00498">
    <property type="entry name" value="FHA"/>
    <property type="match status" value="1"/>
</dbReference>
<dbReference type="RefSeq" id="WP_045246816.1">
    <property type="nucleotide sequence ID" value="NZ_JYIY01000064.1"/>
</dbReference>
<dbReference type="PATRIC" id="fig|400772.4.peg.869"/>
<protein>
    <submittedName>
        <fullName evidence="5">FHA domain protein</fullName>
    </submittedName>
</protein>
<keyword evidence="3" id="KW-0472">Membrane</keyword>
<evidence type="ECO:0000313" key="5">
    <source>
        <dbReference type="EMBL" id="KJL38209.1"/>
    </source>
</evidence>
<gene>
    <name evidence="5" type="ORF">RR49_00840</name>
</gene>
<feature type="transmembrane region" description="Helical" evidence="3">
    <location>
        <begin position="64"/>
        <end position="85"/>
    </location>
</feature>
<dbReference type="Gene3D" id="2.60.200.20">
    <property type="match status" value="1"/>
</dbReference>
<reference evidence="5 6" key="1">
    <citation type="submission" date="2015-02" db="EMBL/GenBank/DDBJ databases">
        <title>Draft genome sequences of ten Microbacterium spp. with emphasis on heavy metal contaminated environments.</title>
        <authorList>
            <person name="Corretto E."/>
        </authorList>
    </citation>
    <scope>NUCLEOTIDE SEQUENCE [LARGE SCALE GENOMIC DNA]</scope>
    <source>
        <strain evidence="5 6">DSM 18659</strain>
    </source>
</reference>
<feature type="region of interest" description="Disordered" evidence="2">
    <location>
        <begin position="199"/>
        <end position="291"/>
    </location>
</feature>
<dbReference type="STRING" id="400772.RR49_00840"/>
<dbReference type="InterPro" id="IPR043739">
    <property type="entry name" value="DUF5684"/>
</dbReference>
<feature type="region of interest" description="Disordered" evidence="2">
    <location>
        <begin position="167"/>
        <end position="187"/>
    </location>
</feature>
<evidence type="ECO:0000259" key="4">
    <source>
        <dbReference type="PROSITE" id="PS50006"/>
    </source>
</evidence>
<organism evidence="5 6">
    <name type="scientific">Microbacterium ginsengisoli</name>
    <dbReference type="NCBI Taxonomy" id="400772"/>
    <lineage>
        <taxon>Bacteria</taxon>
        <taxon>Bacillati</taxon>
        <taxon>Actinomycetota</taxon>
        <taxon>Actinomycetes</taxon>
        <taxon>Micrococcales</taxon>
        <taxon>Microbacteriaceae</taxon>
        <taxon>Microbacterium</taxon>
    </lineage>
</organism>
<dbReference type="InterPro" id="IPR008984">
    <property type="entry name" value="SMAD_FHA_dom_sf"/>
</dbReference>
<comment type="caution">
    <text evidence="5">The sequence shown here is derived from an EMBL/GenBank/DDBJ whole genome shotgun (WGS) entry which is preliminary data.</text>
</comment>
<keyword evidence="6" id="KW-1185">Reference proteome</keyword>
<evidence type="ECO:0000256" key="3">
    <source>
        <dbReference type="SAM" id="Phobius"/>
    </source>
</evidence>
<dbReference type="OrthoDB" id="3637276at2"/>
<keyword evidence="3" id="KW-1133">Transmembrane helix</keyword>
<sequence length="560" mass="57451">MSNSSTLAIVLVLYLVIVVALYVWVALSLSAVFRKAGVESWRAWVPVFNIASLLQLGGLSPWLVLLGLVPVFGWLFLWVVVVVAAHRVNQGFGLGSGLTVLAALLFPVWATVVGFGSARWIAGPVAGPVRSSLRAPARVSSPMDAAAPPSSAAPLPAPADLAVADDAARPASTGAAPAAPLPPAAATAASAPTPAAAAAAPAAWTPPTTPPAAPASSVPAVAETPWQAPAAPSPAPGSSIFADLWPEEDSERFDRPTSESPAPASAAPTPPAEVPVDANGFPARPVFGDGRDEIDELSAGISFRSVPSAPVSSVLPADRGDALVPPMRSDEPVADNETVDLSDAASGARRASAAVDDPASPVPWRAPEATGGLSDTTDAPSLTRSPARGAWQPPIVDPVFPEITGEVSAVAGAPVAGVPRSAAGAVSAQWHAEDDLEDGADATVIARRRKVRWSLATARNASVELTADVVIVGRRPAADPAHPGAQLVPLSDDTRTVSKTHALLRLQSDRWYITDLHSTNGVLFSTVMGTDVEIEPGVEAEAGDRFFLGDVEVRLNRVEG</sequence>